<sequence length="173" mass="18704">MANTLRQPVEISPGVRDTGDDGSVDSNIPLAAFGRVLGTDWVSEWFSVEATEHGSEEVSIMAFVDWQGAAQIDITAEFRHRDPAVPQDPQGQEREPDALPFTEFQTTRIDPTTQEVVQDIISLLQANFLTDPGGQEIPLQVAGIAQFRLLARAPAGAPVLRVQVLSGGGWRGA</sequence>
<accession>A0A0F9DKN9</accession>
<evidence type="ECO:0000256" key="1">
    <source>
        <dbReference type="SAM" id="MobiDB-lite"/>
    </source>
</evidence>
<feature type="region of interest" description="Disordered" evidence="1">
    <location>
        <begin position="1"/>
        <end position="23"/>
    </location>
</feature>
<comment type="caution">
    <text evidence="2">The sequence shown here is derived from an EMBL/GenBank/DDBJ whole genome shotgun (WGS) entry which is preliminary data.</text>
</comment>
<proteinExistence type="predicted"/>
<reference evidence="2" key="1">
    <citation type="journal article" date="2015" name="Nature">
        <title>Complex archaea that bridge the gap between prokaryotes and eukaryotes.</title>
        <authorList>
            <person name="Spang A."/>
            <person name="Saw J.H."/>
            <person name="Jorgensen S.L."/>
            <person name="Zaremba-Niedzwiedzka K."/>
            <person name="Martijn J."/>
            <person name="Lind A.E."/>
            <person name="van Eijk R."/>
            <person name="Schleper C."/>
            <person name="Guy L."/>
            <person name="Ettema T.J."/>
        </authorList>
    </citation>
    <scope>NUCLEOTIDE SEQUENCE</scope>
</reference>
<protein>
    <submittedName>
        <fullName evidence="2">Uncharacterized protein</fullName>
    </submittedName>
</protein>
<evidence type="ECO:0000313" key="2">
    <source>
        <dbReference type="EMBL" id="KKL54421.1"/>
    </source>
</evidence>
<name>A0A0F9DKN9_9ZZZZ</name>
<organism evidence="2">
    <name type="scientific">marine sediment metagenome</name>
    <dbReference type="NCBI Taxonomy" id="412755"/>
    <lineage>
        <taxon>unclassified sequences</taxon>
        <taxon>metagenomes</taxon>
        <taxon>ecological metagenomes</taxon>
    </lineage>
</organism>
<dbReference type="AlphaFoldDB" id="A0A0F9DKN9"/>
<gene>
    <name evidence="2" type="ORF">LCGC14_2265570</name>
</gene>
<dbReference type="EMBL" id="LAZR01031205">
    <property type="protein sequence ID" value="KKL54421.1"/>
    <property type="molecule type" value="Genomic_DNA"/>
</dbReference>